<accession>A0A0W0FSR9</accession>
<dbReference type="AlphaFoldDB" id="A0A0W0FSR9"/>
<evidence type="ECO:0000313" key="1">
    <source>
        <dbReference type="EMBL" id="KTB39360.1"/>
    </source>
</evidence>
<gene>
    <name evidence="1" type="ORF">WG66_8065</name>
</gene>
<sequence>MPHPKALTAKVYETLNALCANWATTAPLTAGTTVVQSAGLLWLDISLETMDDMNWDNKVYGDGES</sequence>
<proteinExistence type="predicted"/>
<reference evidence="1 2" key="1">
    <citation type="submission" date="2015-12" db="EMBL/GenBank/DDBJ databases">
        <title>Draft genome sequence of Moniliophthora roreri, the causal agent of frosty pod rot of cacao.</title>
        <authorList>
            <person name="Aime M.C."/>
            <person name="Diaz-Valderrama J.R."/>
            <person name="Kijpornyongpan T."/>
            <person name="Phillips-Mora W."/>
        </authorList>
    </citation>
    <scope>NUCLEOTIDE SEQUENCE [LARGE SCALE GENOMIC DNA]</scope>
    <source>
        <strain evidence="1 2">MCA 2952</strain>
    </source>
</reference>
<organism evidence="1 2">
    <name type="scientific">Moniliophthora roreri</name>
    <name type="common">Frosty pod rot fungus</name>
    <name type="synonym">Monilia roreri</name>
    <dbReference type="NCBI Taxonomy" id="221103"/>
    <lineage>
        <taxon>Eukaryota</taxon>
        <taxon>Fungi</taxon>
        <taxon>Dikarya</taxon>
        <taxon>Basidiomycota</taxon>
        <taxon>Agaricomycotina</taxon>
        <taxon>Agaricomycetes</taxon>
        <taxon>Agaricomycetidae</taxon>
        <taxon>Agaricales</taxon>
        <taxon>Marasmiineae</taxon>
        <taxon>Marasmiaceae</taxon>
        <taxon>Moniliophthora</taxon>
    </lineage>
</organism>
<dbReference type="EMBL" id="LATX01001685">
    <property type="protein sequence ID" value="KTB39360.1"/>
    <property type="molecule type" value="Genomic_DNA"/>
</dbReference>
<evidence type="ECO:0000313" key="2">
    <source>
        <dbReference type="Proteomes" id="UP000054988"/>
    </source>
</evidence>
<dbReference type="Proteomes" id="UP000054988">
    <property type="component" value="Unassembled WGS sequence"/>
</dbReference>
<protein>
    <submittedName>
        <fullName evidence="1">Uncharacterized protein</fullName>
    </submittedName>
</protein>
<comment type="caution">
    <text evidence="1">The sequence shown here is derived from an EMBL/GenBank/DDBJ whole genome shotgun (WGS) entry which is preliminary data.</text>
</comment>
<name>A0A0W0FSR9_MONRR</name>